<dbReference type="SUPFAM" id="SSF142906">
    <property type="entry name" value="YjbR-like"/>
    <property type="match status" value="1"/>
</dbReference>
<evidence type="ECO:0008006" key="3">
    <source>
        <dbReference type="Google" id="ProtNLM"/>
    </source>
</evidence>
<organism evidence="1 2">
    <name type="scientific">Tannerella forsythia</name>
    <name type="common">Bacteroides forsythus</name>
    <dbReference type="NCBI Taxonomy" id="28112"/>
    <lineage>
        <taxon>Bacteria</taxon>
        <taxon>Pseudomonadati</taxon>
        <taxon>Bacteroidota</taxon>
        <taxon>Bacteroidia</taxon>
        <taxon>Bacteroidales</taxon>
        <taxon>Tannerellaceae</taxon>
        <taxon>Tannerella</taxon>
    </lineage>
</organism>
<dbReference type="InterPro" id="IPR007351">
    <property type="entry name" value="YjbR"/>
</dbReference>
<dbReference type="OrthoDB" id="9789813at2"/>
<dbReference type="AlphaFoldDB" id="A0A1D3UG58"/>
<dbReference type="PANTHER" id="PTHR35145">
    <property type="entry name" value="CYTOPLASMIC PROTEIN-RELATED"/>
    <property type="match status" value="1"/>
</dbReference>
<dbReference type="Pfam" id="PF04237">
    <property type="entry name" value="YjbR"/>
    <property type="match status" value="1"/>
</dbReference>
<dbReference type="Gene3D" id="3.90.1150.30">
    <property type="match status" value="1"/>
</dbReference>
<protein>
    <recommendedName>
        <fullName evidence="3">MmcQ/YjbR family DNA-binding protein</fullName>
    </recommendedName>
</protein>
<gene>
    <name evidence="1" type="ORF">TFUB20_00594</name>
</gene>
<dbReference type="EMBL" id="FMMM01000023">
    <property type="protein sequence ID" value="SCQ19130.1"/>
    <property type="molecule type" value="Genomic_DNA"/>
</dbReference>
<dbReference type="GeneID" id="34757991"/>
<dbReference type="OMA" id="GYHMNKR"/>
<sequence length="117" mass="14060">MNIEEVRDYCLTLKHTTESLPFDEVTLVFKVENKMYLLIALDAAEPHIAVKCDPEQAEELRAHYTAVEPAYHLHKKYWNGIYLERDMPDDEIRRWIRHSYEEVLRKLPKRIRETYGL</sequence>
<reference evidence="1 2" key="1">
    <citation type="submission" date="2016-09" db="EMBL/GenBank/DDBJ databases">
        <authorList>
            <person name="Capua I."/>
            <person name="De Benedictis P."/>
            <person name="Joannis T."/>
            <person name="Lombin L.H."/>
            <person name="Cattoli G."/>
        </authorList>
    </citation>
    <scope>NUCLEOTIDE SEQUENCE [LARGE SCALE GENOMIC DNA]</scope>
    <source>
        <strain evidence="1 2">UB20</strain>
    </source>
</reference>
<dbReference type="InterPro" id="IPR038056">
    <property type="entry name" value="YjbR-like_sf"/>
</dbReference>
<accession>A0A1D3UG58</accession>
<dbReference type="RefSeq" id="WP_014224095.1">
    <property type="nucleotide sequence ID" value="NZ_CAJPTF010000030.1"/>
</dbReference>
<dbReference type="Proteomes" id="UP000182057">
    <property type="component" value="Unassembled WGS sequence"/>
</dbReference>
<proteinExistence type="predicted"/>
<dbReference type="InterPro" id="IPR058532">
    <property type="entry name" value="YjbR/MT2646/Rv2570-like"/>
</dbReference>
<evidence type="ECO:0000313" key="1">
    <source>
        <dbReference type="EMBL" id="SCQ19130.1"/>
    </source>
</evidence>
<dbReference type="PANTHER" id="PTHR35145:SF1">
    <property type="entry name" value="CYTOPLASMIC PROTEIN"/>
    <property type="match status" value="1"/>
</dbReference>
<evidence type="ECO:0000313" key="2">
    <source>
        <dbReference type="Proteomes" id="UP000182057"/>
    </source>
</evidence>
<name>A0A1D3UG58_TANFO</name>